<dbReference type="InterPro" id="IPR036390">
    <property type="entry name" value="WH_DNA-bd_sf"/>
</dbReference>
<evidence type="ECO:0000256" key="7">
    <source>
        <dbReference type="ARBA" id="ARBA00022741"/>
    </source>
</evidence>
<dbReference type="CDD" id="cd01127">
    <property type="entry name" value="TrwB_TraG_TraD_VirD4"/>
    <property type="match status" value="1"/>
</dbReference>
<feature type="region of interest" description="Disordered" evidence="17">
    <location>
        <begin position="818"/>
        <end position="837"/>
    </location>
</feature>
<comment type="function">
    <text evidence="14">Essential cell division protein that coordinates cell division and chromosome segregation. The N-terminus is involved in assembly of the cell-division machinery. The C-terminus functions as a DNA motor that moves dsDNA in an ATP-dependent manner towards the dif recombination site, which is located within the replication terminus region. Translocation stops specifically at Xer-dif sites, where FtsK interacts with the Xer recombinase, allowing activation of chromosome unlinking by recombination. FtsK orienting polar sequences (KOPS) guide the direction of DNA translocation. FtsK can remove proteins from DNA as it translocates, but translocation stops specifically at XerCD-dif site, thereby preventing removal of XerC and XerD from dif.</text>
</comment>
<dbReference type="InterPro" id="IPR018541">
    <property type="entry name" value="Ftsk_gamma"/>
</dbReference>
<comment type="similarity">
    <text evidence="2">Belongs to the FtsK/SpoIIIE/SftA family.</text>
</comment>
<dbReference type="Pfam" id="PF17854">
    <property type="entry name" value="FtsK_alpha"/>
    <property type="match status" value="1"/>
</dbReference>
<evidence type="ECO:0000256" key="14">
    <source>
        <dbReference type="ARBA" id="ARBA00024784"/>
    </source>
</evidence>
<dbReference type="InterPro" id="IPR002543">
    <property type="entry name" value="FtsK_dom"/>
</dbReference>
<feature type="compositionally biased region" description="Low complexity" evidence="17">
    <location>
        <begin position="826"/>
        <end position="836"/>
    </location>
</feature>
<dbReference type="GO" id="GO:0007059">
    <property type="term" value="P:chromosome segregation"/>
    <property type="evidence" value="ECO:0007669"/>
    <property type="project" value="UniProtKB-KW"/>
</dbReference>
<keyword evidence="4" id="KW-1003">Cell membrane</keyword>
<dbReference type="Gene3D" id="3.30.980.40">
    <property type="match status" value="1"/>
</dbReference>
<dbReference type="Pfam" id="PF01580">
    <property type="entry name" value="FtsK_SpoIIIE"/>
    <property type="match status" value="1"/>
</dbReference>
<sequence>MARTSPPAQDRSFSPPRKNTLHRRLEEAGGLLLCGLACVLLVALASYNPADPSFNTATGQPPTNLLGLTGSFVADGLLQGLGLGGLLPACLLLIWGWRLMAHHVRGLEPWSLVGLRAAAVLGLLPVAAALLAAIPLLFTALPTPHWPSEAGLGGGIGRSIALAAVSAGMAAIGPAGGMVVWLMGGLLACMLLALGTGLRREEWLTLWRAGSLPLRLGRLAVRAARRTTARQSPPAQQGPAAPRPAPYAQAANAQAPRTTPTGSAFTATRAPAYAEELDDPNDPYAIPRAQRPDYSAPPPPHESGTALVLHQHTQAAAPAVHSPTADLTPYRPVRETEHDGAETELSPVPARPPASAGAQAEPSRNGLLGRLFAAGRRDTADAPAAAGQAGRAGAERRRAGWEQPPLSLLRPAPAHAARLGPSPEALNATALLLEQTLADYGVQGKISGMSAGPVVTLYEFEPAPGIRSARVIGLADDVARSLSVLSVRIATVPGRNVMGIEVPNQTRETVYLSELLDQPSWQQEAGQLPLALGKDIAGEPVLSDLARMPHLLVAGTTGSGKSVGVNAMILSLLFRFSPDECRLIMIDPKVLELSIYDGIPHLLTPVVTDPPDAVKALKWVVREMDRRYRTMAHLQVRNIAGYNARAAEALADGEVVVRRVQTGFDPETGTPVFEEQSVSLNPMPYIVVIIDEMADLMMTAGKEIDACVQRLAQKARAAGIHVIMATQRPSVDVITGTIKANFPTRISFQVISKFDSRTILGEQGAEQLLGQGDMLFMQGGGRITRVHGPFVADHEVEQVVSFLKEQGEPVYDEDVLSEPADEAPAGSSSSRGNSENGEADLYTEAVSIVTQEGKASTSFIQRHLSIGYNRAAKLIEQMEKEGVISRADHVGRRKVLVGPNRED</sequence>
<dbReference type="InterPro" id="IPR036388">
    <property type="entry name" value="WH-like_DNA-bd_sf"/>
</dbReference>
<dbReference type="InterPro" id="IPR003593">
    <property type="entry name" value="AAA+_ATPase"/>
</dbReference>
<dbReference type="Pfam" id="PF13491">
    <property type="entry name" value="FtsK_4TM"/>
    <property type="match status" value="1"/>
</dbReference>
<feature type="transmembrane region" description="Helical" evidence="18">
    <location>
        <begin position="150"/>
        <end position="172"/>
    </location>
</feature>
<feature type="region of interest" description="Disordered" evidence="17">
    <location>
        <begin position="336"/>
        <end position="364"/>
    </location>
</feature>
<dbReference type="PANTHER" id="PTHR22683:SF41">
    <property type="entry name" value="DNA TRANSLOCASE FTSK"/>
    <property type="match status" value="1"/>
</dbReference>
<keyword evidence="21" id="KW-1185">Reference proteome</keyword>
<evidence type="ECO:0000313" key="21">
    <source>
        <dbReference type="Proteomes" id="UP000317730"/>
    </source>
</evidence>
<evidence type="ECO:0000256" key="12">
    <source>
        <dbReference type="ARBA" id="ARBA00023136"/>
    </source>
</evidence>
<dbReference type="GO" id="GO:0005886">
    <property type="term" value="C:plasma membrane"/>
    <property type="evidence" value="ECO:0007669"/>
    <property type="project" value="UniProtKB-SubCell"/>
</dbReference>
<organism evidence="20 21">
    <name type="scientific">Acetobacter peroxydans</name>
    <dbReference type="NCBI Taxonomy" id="104098"/>
    <lineage>
        <taxon>Bacteria</taxon>
        <taxon>Pseudomonadati</taxon>
        <taxon>Pseudomonadota</taxon>
        <taxon>Alphaproteobacteria</taxon>
        <taxon>Acetobacterales</taxon>
        <taxon>Acetobacteraceae</taxon>
        <taxon>Acetobacter</taxon>
    </lineage>
</organism>
<evidence type="ECO:0000256" key="2">
    <source>
        <dbReference type="ARBA" id="ARBA00006474"/>
    </source>
</evidence>
<dbReference type="InterPro" id="IPR027417">
    <property type="entry name" value="P-loop_NTPase"/>
</dbReference>
<evidence type="ECO:0000259" key="19">
    <source>
        <dbReference type="PROSITE" id="PS50901"/>
    </source>
</evidence>
<proteinExistence type="inferred from homology"/>
<evidence type="ECO:0000256" key="5">
    <source>
        <dbReference type="ARBA" id="ARBA00022618"/>
    </source>
</evidence>
<name>A0A4Y3TVJ8_9PROT</name>
<dbReference type="EMBL" id="BJMV01000006">
    <property type="protein sequence ID" value="GEB85519.1"/>
    <property type="molecule type" value="Genomic_DNA"/>
</dbReference>
<comment type="subcellular location">
    <subcellularLocation>
        <location evidence="1">Cell membrane</location>
        <topology evidence="1">Multi-pass membrane protein</topology>
    </subcellularLocation>
</comment>
<keyword evidence="8" id="KW-0159">Chromosome partition</keyword>
<dbReference type="Gene3D" id="3.40.50.300">
    <property type="entry name" value="P-loop containing nucleotide triphosphate hydrolases"/>
    <property type="match status" value="1"/>
</dbReference>
<dbReference type="Pfam" id="PF09397">
    <property type="entry name" value="FtsK_gamma"/>
    <property type="match status" value="1"/>
</dbReference>
<feature type="transmembrane region" description="Helical" evidence="18">
    <location>
        <begin position="118"/>
        <end position="138"/>
    </location>
</feature>
<protein>
    <recommendedName>
        <fullName evidence="3">DNA translocase FtsK</fullName>
    </recommendedName>
</protein>
<dbReference type="SUPFAM" id="SSF52540">
    <property type="entry name" value="P-loop containing nucleoside triphosphate hydrolases"/>
    <property type="match status" value="1"/>
</dbReference>
<evidence type="ECO:0000256" key="18">
    <source>
        <dbReference type="SAM" id="Phobius"/>
    </source>
</evidence>
<feature type="region of interest" description="Disordered" evidence="17">
    <location>
        <begin position="379"/>
        <end position="407"/>
    </location>
</feature>
<evidence type="ECO:0000256" key="15">
    <source>
        <dbReference type="ARBA" id="ARBA00025923"/>
    </source>
</evidence>
<evidence type="ECO:0000256" key="1">
    <source>
        <dbReference type="ARBA" id="ARBA00004651"/>
    </source>
</evidence>
<dbReference type="AlphaFoldDB" id="A0A4Y3TVJ8"/>
<accession>A0A4Y3TVJ8</accession>
<dbReference type="SMART" id="SM00382">
    <property type="entry name" value="AAA"/>
    <property type="match status" value="1"/>
</dbReference>
<evidence type="ECO:0000256" key="17">
    <source>
        <dbReference type="SAM" id="MobiDB-lite"/>
    </source>
</evidence>
<feature type="compositionally biased region" description="Low complexity" evidence="17">
    <location>
        <begin position="381"/>
        <end position="392"/>
    </location>
</feature>
<dbReference type="GO" id="GO:0005524">
    <property type="term" value="F:ATP binding"/>
    <property type="evidence" value="ECO:0007669"/>
    <property type="project" value="UniProtKB-UniRule"/>
</dbReference>
<evidence type="ECO:0000256" key="13">
    <source>
        <dbReference type="ARBA" id="ARBA00023306"/>
    </source>
</evidence>
<dbReference type="InterPro" id="IPR041027">
    <property type="entry name" value="FtsK_alpha"/>
</dbReference>
<feature type="transmembrane region" description="Helical" evidence="18">
    <location>
        <begin position="76"/>
        <end position="97"/>
    </location>
</feature>
<dbReference type="SMART" id="SM00843">
    <property type="entry name" value="Ftsk_gamma"/>
    <property type="match status" value="1"/>
</dbReference>
<keyword evidence="12 18" id="KW-0472">Membrane</keyword>
<evidence type="ECO:0000256" key="6">
    <source>
        <dbReference type="ARBA" id="ARBA00022692"/>
    </source>
</evidence>
<feature type="transmembrane region" description="Helical" evidence="18">
    <location>
        <begin position="179"/>
        <end position="198"/>
    </location>
</feature>
<feature type="binding site" evidence="16">
    <location>
        <begin position="555"/>
        <end position="562"/>
    </location>
    <ligand>
        <name>ATP</name>
        <dbReference type="ChEBI" id="CHEBI:30616"/>
    </ligand>
</feature>
<comment type="subunit">
    <text evidence="15">Homohexamer. Forms a ring that surrounds DNA.</text>
</comment>
<feature type="compositionally biased region" description="Low complexity" evidence="17">
    <location>
        <begin position="229"/>
        <end position="261"/>
    </location>
</feature>
<keyword evidence="5" id="KW-0132">Cell division</keyword>
<feature type="region of interest" description="Disordered" evidence="17">
    <location>
        <begin position="225"/>
        <end position="305"/>
    </location>
</feature>
<dbReference type="RefSeq" id="WP_242008995.1">
    <property type="nucleotide sequence ID" value="NZ_BAPL01000005.1"/>
</dbReference>
<keyword evidence="11" id="KW-0238">DNA-binding</keyword>
<feature type="domain" description="FtsK" evidence="19">
    <location>
        <begin position="538"/>
        <end position="757"/>
    </location>
</feature>
<evidence type="ECO:0000256" key="3">
    <source>
        <dbReference type="ARBA" id="ARBA00020887"/>
    </source>
</evidence>
<dbReference type="InterPro" id="IPR025199">
    <property type="entry name" value="FtsK_4TM"/>
</dbReference>
<keyword evidence="6 18" id="KW-0812">Transmembrane</keyword>
<evidence type="ECO:0000256" key="16">
    <source>
        <dbReference type="PROSITE-ProRule" id="PRU00289"/>
    </source>
</evidence>
<dbReference type="PANTHER" id="PTHR22683">
    <property type="entry name" value="SPORULATION PROTEIN RELATED"/>
    <property type="match status" value="1"/>
</dbReference>
<dbReference type="GO" id="GO:0003677">
    <property type="term" value="F:DNA binding"/>
    <property type="evidence" value="ECO:0007669"/>
    <property type="project" value="UniProtKB-KW"/>
</dbReference>
<comment type="caution">
    <text evidence="20">The sequence shown here is derived from an EMBL/GenBank/DDBJ whole genome shotgun (WGS) entry which is preliminary data.</text>
</comment>
<dbReference type="PROSITE" id="PS50901">
    <property type="entry name" value="FTSK"/>
    <property type="match status" value="1"/>
</dbReference>
<dbReference type="Proteomes" id="UP000317730">
    <property type="component" value="Unassembled WGS sequence"/>
</dbReference>
<dbReference type="GO" id="GO:0051301">
    <property type="term" value="P:cell division"/>
    <property type="evidence" value="ECO:0007669"/>
    <property type="project" value="UniProtKB-KW"/>
</dbReference>
<reference evidence="20 21" key="1">
    <citation type="submission" date="2019-06" db="EMBL/GenBank/DDBJ databases">
        <title>Whole genome shotgun sequence of Acetobacter peroxydans NBRC 13755.</title>
        <authorList>
            <person name="Hosoyama A."/>
            <person name="Uohara A."/>
            <person name="Ohji S."/>
            <person name="Ichikawa N."/>
        </authorList>
    </citation>
    <scope>NUCLEOTIDE SEQUENCE [LARGE SCALE GENOMIC DNA]</scope>
    <source>
        <strain evidence="20 21">NBRC 13755</strain>
    </source>
</reference>
<dbReference type="Gene3D" id="1.10.10.10">
    <property type="entry name" value="Winged helix-like DNA-binding domain superfamily/Winged helix DNA-binding domain"/>
    <property type="match status" value="1"/>
</dbReference>
<gene>
    <name evidence="20" type="ORF">APE01nite_13160</name>
</gene>
<keyword evidence="9 16" id="KW-0067">ATP-binding</keyword>
<keyword evidence="7 16" id="KW-0547">Nucleotide-binding</keyword>
<dbReference type="InterPro" id="IPR050206">
    <property type="entry name" value="FtsK/SpoIIIE/SftA"/>
</dbReference>
<keyword evidence="10 18" id="KW-1133">Transmembrane helix</keyword>
<feature type="transmembrane region" description="Helical" evidence="18">
    <location>
        <begin position="28"/>
        <end position="47"/>
    </location>
</feature>
<keyword evidence="13" id="KW-0131">Cell cycle</keyword>
<dbReference type="SUPFAM" id="SSF46785">
    <property type="entry name" value="Winged helix' DNA-binding domain"/>
    <property type="match status" value="1"/>
</dbReference>
<evidence type="ECO:0000256" key="9">
    <source>
        <dbReference type="ARBA" id="ARBA00022840"/>
    </source>
</evidence>
<evidence type="ECO:0000256" key="4">
    <source>
        <dbReference type="ARBA" id="ARBA00022475"/>
    </source>
</evidence>
<evidence type="ECO:0000256" key="11">
    <source>
        <dbReference type="ARBA" id="ARBA00023125"/>
    </source>
</evidence>
<evidence type="ECO:0000256" key="10">
    <source>
        <dbReference type="ARBA" id="ARBA00022989"/>
    </source>
</evidence>
<evidence type="ECO:0000256" key="8">
    <source>
        <dbReference type="ARBA" id="ARBA00022829"/>
    </source>
</evidence>
<evidence type="ECO:0000313" key="20">
    <source>
        <dbReference type="EMBL" id="GEB85519.1"/>
    </source>
</evidence>